<comment type="caution">
    <text evidence="1">The sequence shown here is derived from an EMBL/GenBank/DDBJ whole genome shotgun (WGS) entry which is preliminary data.</text>
</comment>
<dbReference type="PANTHER" id="PTHR42866">
    <property type="entry name" value="3-DEOXY-MANNO-OCTULOSONATE CYTIDYLYLTRANSFERASE"/>
    <property type="match status" value="1"/>
</dbReference>
<dbReference type="Proteomes" id="UP000239772">
    <property type="component" value="Unassembled WGS sequence"/>
</dbReference>
<keyword evidence="2" id="KW-1185">Reference proteome</keyword>
<dbReference type="AlphaFoldDB" id="A0A2T1HQC0"/>
<keyword evidence="1" id="KW-0946">Virion</keyword>
<dbReference type="InterPro" id="IPR029044">
    <property type="entry name" value="Nucleotide-diphossugar_trans"/>
</dbReference>
<dbReference type="PANTHER" id="PTHR42866:SF1">
    <property type="entry name" value="SPORE COAT POLYSACCHARIDE BIOSYNTHESIS PROTEIN SPSF"/>
    <property type="match status" value="1"/>
</dbReference>
<evidence type="ECO:0000313" key="2">
    <source>
        <dbReference type="Proteomes" id="UP000239772"/>
    </source>
</evidence>
<proteinExistence type="predicted"/>
<dbReference type="OrthoDB" id="9805604at2"/>
<dbReference type="CDD" id="cd02518">
    <property type="entry name" value="GT2_SpsF"/>
    <property type="match status" value="1"/>
</dbReference>
<protein>
    <submittedName>
        <fullName evidence="1">Spore coat protein</fullName>
    </submittedName>
</protein>
<name>A0A2T1HQC0_9HYPH</name>
<keyword evidence="1" id="KW-0167">Capsid protein</keyword>
<dbReference type="SUPFAM" id="SSF53448">
    <property type="entry name" value="Nucleotide-diphospho-sugar transferases"/>
    <property type="match status" value="1"/>
</dbReference>
<accession>A0A2T1HQC0</accession>
<dbReference type="InterPro" id="IPR003329">
    <property type="entry name" value="Cytidylyl_trans"/>
</dbReference>
<organism evidence="1 2">
    <name type="scientific">Alsobacter soli</name>
    <dbReference type="NCBI Taxonomy" id="2109933"/>
    <lineage>
        <taxon>Bacteria</taxon>
        <taxon>Pseudomonadati</taxon>
        <taxon>Pseudomonadota</taxon>
        <taxon>Alphaproteobacteria</taxon>
        <taxon>Hyphomicrobiales</taxon>
        <taxon>Alsobacteraceae</taxon>
        <taxon>Alsobacter</taxon>
    </lineage>
</organism>
<reference evidence="2" key="1">
    <citation type="submission" date="2018-03" db="EMBL/GenBank/DDBJ databases">
        <authorList>
            <person name="Sun L."/>
            <person name="Liu H."/>
            <person name="Chen W."/>
            <person name="Huang K."/>
            <person name="Liu W."/>
            <person name="Gao X."/>
        </authorList>
    </citation>
    <scope>NUCLEOTIDE SEQUENCE [LARGE SCALE GENOMIC DNA]</scope>
    <source>
        <strain evidence="2">SH9</strain>
    </source>
</reference>
<dbReference type="Pfam" id="PF02348">
    <property type="entry name" value="CTP_transf_3"/>
    <property type="match status" value="1"/>
</dbReference>
<dbReference type="EMBL" id="PVZS01000021">
    <property type="protein sequence ID" value="PSC03719.1"/>
    <property type="molecule type" value="Genomic_DNA"/>
</dbReference>
<gene>
    <name evidence="1" type="ORF">SLNSH_17395</name>
</gene>
<sequence>MILAVLQARFSSSRLPGKVLEPLAGQPMLLRQLERVRRSRRIDRLVLATSVDPSDDPVADLGRRAGVDVSRGSLDDVLDRFIRAAQPFHPEWVVRLTGDCPLADPDVIDGVIEAAIAAEADYASNAVEPTWPDGLDVEVVRWTVLQVVAAEPRTEAEREHVTLAIHRRPSRFKVTHVRQQRDLSSLRWTVDEPRDLVFVRAVYDRLFAANPAFNTEDVLALLAREPQLASMNGDITRNEGLLRSLAAESAPT</sequence>
<dbReference type="GO" id="GO:0005829">
    <property type="term" value="C:cytosol"/>
    <property type="evidence" value="ECO:0007669"/>
    <property type="project" value="TreeGrafter"/>
</dbReference>
<dbReference type="Gene3D" id="3.90.550.10">
    <property type="entry name" value="Spore Coat Polysaccharide Biosynthesis Protein SpsA, Chain A"/>
    <property type="match status" value="1"/>
</dbReference>
<evidence type="ECO:0000313" key="1">
    <source>
        <dbReference type="EMBL" id="PSC03719.1"/>
    </source>
</evidence>
<dbReference type="RefSeq" id="WP_106338288.1">
    <property type="nucleotide sequence ID" value="NZ_PVZS01000021.1"/>
</dbReference>